<proteinExistence type="predicted"/>
<reference evidence="1" key="1">
    <citation type="journal article" date="2015" name="FEMS Microbiol. Lett.">
        <title>Characterisation of a large novel phage-like plasmid in Salmonella enterica serovar Typhimurium.</title>
        <authorList>
            <person name="Octavia S."/>
            <person name="Sara J."/>
            <person name="Lan R."/>
        </authorList>
    </citation>
    <scope>NUCLEOTIDE SEQUENCE</scope>
    <source>
        <strain evidence="1">L946</strain>
        <plasmid evidence="1">pSTM_Phi</plasmid>
    </source>
</reference>
<dbReference type="EMBL" id="KP763470">
    <property type="protein sequence ID" value="AJS09913.1"/>
    <property type="molecule type" value="Genomic_DNA"/>
</dbReference>
<keyword evidence="1" id="KW-0614">Plasmid</keyword>
<accession>A0A0D3RKH7</accession>
<geneLocation type="plasmid" evidence="1">
    <name>pSTM_Phi</name>
</geneLocation>
<organism evidence="1">
    <name type="scientific">Salmonella typhimurium</name>
    <dbReference type="NCBI Taxonomy" id="90371"/>
    <lineage>
        <taxon>Bacteria</taxon>
        <taxon>Pseudomonadati</taxon>
        <taxon>Pseudomonadota</taxon>
        <taxon>Gammaproteobacteria</taxon>
        <taxon>Enterobacterales</taxon>
        <taxon>Enterobacteriaceae</taxon>
        <taxon>Salmonella</taxon>
    </lineage>
</organism>
<sequence>MKILVRISASTDYDVYPLFMVKCDGLNDEEIQAAIERNLVEYTGMDADSVYVDDDGVCWHNGSFLYVEDKMHVSDEDSAHLERILGISTFE</sequence>
<dbReference type="AlphaFoldDB" id="A0A0D3RKH7"/>
<protein>
    <submittedName>
        <fullName evidence="1">Uncharacterized protein</fullName>
    </submittedName>
</protein>
<name>A0A0D3RKH7_SALTM</name>
<evidence type="ECO:0000313" key="1">
    <source>
        <dbReference type="EMBL" id="AJS09913.1"/>
    </source>
</evidence>